<reference evidence="2 3" key="1">
    <citation type="submission" date="2023-07" db="EMBL/GenBank/DDBJ databases">
        <title>Sorghum-associated microbial communities from plants grown in Nebraska, USA.</title>
        <authorList>
            <person name="Schachtman D."/>
        </authorList>
    </citation>
    <scope>NUCLEOTIDE SEQUENCE [LARGE SCALE GENOMIC DNA]</scope>
    <source>
        <strain evidence="2 3">BE211</strain>
    </source>
</reference>
<dbReference type="Proteomes" id="UP001258181">
    <property type="component" value="Unassembled WGS sequence"/>
</dbReference>
<proteinExistence type="predicted"/>
<name>A0ABU1U3P2_9BACL</name>
<organism evidence="2 3">
    <name type="scientific">Fictibacillus barbaricus</name>
    <dbReference type="NCBI Taxonomy" id="182136"/>
    <lineage>
        <taxon>Bacteria</taxon>
        <taxon>Bacillati</taxon>
        <taxon>Bacillota</taxon>
        <taxon>Bacilli</taxon>
        <taxon>Bacillales</taxon>
        <taxon>Fictibacillaceae</taxon>
        <taxon>Fictibacillus</taxon>
    </lineage>
</organism>
<keyword evidence="3" id="KW-1185">Reference proteome</keyword>
<evidence type="ECO:0000313" key="3">
    <source>
        <dbReference type="Proteomes" id="UP001258181"/>
    </source>
</evidence>
<accession>A0ABU1U3P2</accession>
<feature type="region of interest" description="Disordered" evidence="1">
    <location>
        <begin position="46"/>
        <end position="69"/>
    </location>
</feature>
<evidence type="ECO:0000313" key="2">
    <source>
        <dbReference type="EMBL" id="MDR7074096.1"/>
    </source>
</evidence>
<sequence length="69" mass="8133">MKNDWENCLKGDFSGHFLFMAARSARLILAGRGNRKIRAEIEKYERKSKNTSGNRKIRAEIEKYERKSK</sequence>
<comment type="caution">
    <text evidence="2">The sequence shown here is derived from an EMBL/GenBank/DDBJ whole genome shotgun (WGS) entry which is preliminary data.</text>
</comment>
<gene>
    <name evidence="2" type="ORF">J2X07_003091</name>
</gene>
<feature type="compositionally biased region" description="Basic and acidic residues" evidence="1">
    <location>
        <begin position="57"/>
        <end position="69"/>
    </location>
</feature>
<dbReference type="RefSeq" id="WP_310260509.1">
    <property type="nucleotide sequence ID" value="NZ_JAVDWA010000006.1"/>
</dbReference>
<protein>
    <submittedName>
        <fullName evidence="2">Uncharacterized protein</fullName>
    </submittedName>
</protein>
<evidence type="ECO:0000256" key="1">
    <source>
        <dbReference type="SAM" id="MobiDB-lite"/>
    </source>
</evidence>
<feature type="non-terminal residue" evidence="2">
    <location>
        <position position="69"/>
    </location>
</feature>
<dbReference type="EMBL" id="JAVDWA010000006">
    <property type="protein sequence ID" value="MDR7074096.1"/>
    <property type="molecule type" value="Genomic_DNA"/>
</dbReference>